<evidence type="ECO:0000313" key="1">
    <source>
        <dbReference type="EMBL" id="GAG81905.1"/>
    </source>
</evidence>
<protein>
    <submittedName>
        <fullName evidence="1">Uncharacterized protein</fullName>
    </submittedName>
</protein>
<reference evidence="1" key="1">
    <citation type="journal article" date="2014" name="Front. Microbiol.">
        <title>High frequency of phylogenetically diverse reductive dehalogenase-homologous genes in deep subseafloor sedimentary metagenomes.</title>
        <authorList>
            <person name="Kawai M."/>
            <person name="Futagami T."/>
            <person name="Toyoda A."/>
            <person name="Takaki Y."/>
            <person name="Nishi S."/>
            <person name="Hori S."/>
            <person name="Arai W."/>
            <person name="Tsubouchi T."/>
            <person name="Morono Y."/>
            <person name="Uchiyama I."/>
            <person name="Ito T."/>
            <person name="Fujiyama A."/>
            <person name="Inagaki F."/>
            <person name="Takami H."/>
        </authorList>
    </citation>
    <scope>NUCLEOTIDE SEQUENCE</scope>
    <source>
        <strain evidence="1">Expedition CK06-06</strain>
    </source>
</reference>
<accession>X1AH45</accession>
<organism evidence="1">
    <name type="scientific">marine sediment metagenome</name>
    <dbReference type="NCBI Taxonomy" id="412755"/>
    <lineage>
        <taxon>unclassified sequences</taxon>
        <taxon>metagenomes</taxon>
        <taxon>ecological metagenomes</taxon>
    </lineage>
</organism>
<name>X1AH45_9ZZZZ</name>
<feature type="non-terminal residue" evidence="1">
    <location>
        <position position="68"/>
    </location>
</feature>
<sequence length="68" mass="7571">MQFLTQAQKDWSVLMNTRVALTPISISAISPLGQFLRKLGLFSNLSINNLSPPNRNAFAKLVYESNFG</sequence>
<dbReference type="EMBL" id="BART01009860">
    <property type="protein sequence ID" value="GAG81905.1"/>
    <property type="molecule type" value="Genomic_DNA"/>
</dbReference>
<dbReference type="AlphaFoldDB" id="X1AH45"/>
<comment type="caution">
    <text evidence="1">The sequence shown here is derived from an EMBL/GenBank/DDBJ whole genome shotgun (WGS) entry which is preliminary data.</text>
</comment>
<gene>
    <name evidence="1" type="ORF">S01H4_21701</name>
</gene>
<proteinExistence type="predicted"/>